<evidence type="ECO:0000256" key="1">
    <source>
        <dbReference type="ARBA" id="ARBA00001947"/>
    </source>
</evidence>
<proteinExistence type="inferred from homology"/>
<evidence type="ECO:0000259" key="5">
    <source>
        <dbReference type="SMART" id="SM00863"/>
    </source>
</evidence>
<organism evidence="6 7">
    <name type="scientific">Lachancea mirantina</name>
    <dbReference type="NCBI Taxonomy" id="1230905"/>
    <lineage>
        <taxon>Eukaryota</taxon>
        <taxon>Fungi</taxon>
        <taxon>Dikarya</taxon>
        <taxon>Ascomycota</taxon>
        <taxon>Saccharomycotina</taxon>
        <taxon>Saccharomycetes</taxon>
        <taxon>Saccharomycetales</taxon>
        <taxon>Saccharomycetaceae</taxon>
        <taxon>Lachancea</taxon>
    </lineage>
</organism>
<keyword evidence="3" id="KW-0479">Metal-binding</keyword>
<dbReference type="GO" id="GO:0004812">
    <property type="term" value="F:aminoacyl-tRNA ligase activity"/>
    <property type="evidence" value="ECO:0007669"/>
    <property type="project" value="InterPro"/>
</dbReference>
<dbReference type="GO" id="GO:0043039">
    <property type="term" value="P:tRNA aminoacylation"/>
    <property type="evidence" value="ECO:0007669"/>
    <property type="project" value="InterPro"/>
</dbReference>
<dbReference type="PANTHER" id="PTHR43462:SF1">
    <property type="entry name" value="ALANYL-TRNA EDITING PROTEIN AARSD1"/>
    <property type="match status" value="1"/>
</dbReference>
<reference evidence="7" key="1">
    <citation type="submission" date="2016-03" db="EMBL/GenBank/DDBJ databases">
        <authorList>
            <person name="Devillers H."/>
        </authorList>
    </citation>
    <scope>NUCLEOTIDE SEQUENCE [LARGE SCALE GENOMIC DNA]</scope>
</reference>
<dbReference type="EMBL" id="LT598468">
    <property type="protein sequence ID" value="SCV02682.1"/>
    <property type="molecule type" value="Genomic_DNA"/>
</dbReference>
<dbReference type="STRING" id="1230905.A0A1G4KDV0"/>
<dbReference type="Pfam" id="PF07973">
    <property type="entry name" value="tRNA_SAD"/>
    <property type="match status" value="1"/>
</dbReference>
<protein>
    <submittedName>
        <fullName evidence="6">LAMI_0H01904g1_1</fullName>
    </submittedName>
</protein>
<keyword evidence="7" id="KW-1185">Reference proteome</keyword>
<dbReference type="InterPro" id="IPR012947">
    <property type="entry name" value="tRNA_SAD"/>
</dbReference>
<comment type="similarity">
    <text evidence="2">Belongs to the class-II aminoacyl-tRNA synthetase family. Alax-L subfamily.</text>
</comment>
<dbReference type="SUPFAM" id="SSF55186">
    <property type="entry name" value="ThrRS/AlaRS common domain"/>
    <property type="match status" value="1"/>
</dbReference>
<evidence type="ECO:0000256" key="3">
    <source>
        <dbReference type="ARBA" id="ARBA00022723"/>
    </source>
</evidence>
<dbReference type="FunFam" id="2.40.30.130:FF:000016">
    <property type="entry name" value="YNL040W-like protein"/>
    <property type="match status" value="1"/>
</dbReference>
<feature type="domain" description="Threonyl/alanyl tRNA synthetase SAD" evidence="5">
    <location>
        <begin position="219"/>
        <end position="263"/>
    </location>
</feature>
<keyword evidence="4" id="KW-0862">Zinc</keyword>
<gene>
    <name evidence="6" type="ORF">LAMI_0H01904G</name>
</gene>
<dbReference type="Gene3D" id="2.40.30.130">
    <property type="match status" value="1"/>
</dbReference>
<dbReference type="GO" id="GO:0005524">
    <property type="term" value="F:ATP binding"/>
    <property type="evidence" value="ECO:0007669"/>
    <property type="project" value="InterPro"/>
</dbReference>
<evidence type="ECO:0000256" key="2">
    <source>
        <dbReference type="ARBA" id="ARBA00008429"/>
    </source>
</evidence>
<dbReference type="InterPro" id="IPR009000">
    <property type="entry name" value="Transl_B-barrel_sf"/>
</dbReference>
<comment type="cofactor">
    <cofactor evidence="1">
        <name>Zn(2+)</name>
        <dbReference type="ChEBI" id="CHEBI:29105"/>
    </cofactor>
</comment>
<dbReference type="InterPro" id="IPR018163">
    <property type="entry name" value="Thr/Ala-tRNA-synth_IIc_edit"/>
</dbReference>
<evidence type="ECO:0000313" key="6">
    <source>
        <dbReference type="EMBL" id="SCV02682.1"/>
    </source>
</evidence>
<dbReference type="PANTHER" id="PTHR43462">
    <property type="entry name" value="ALANYL-TRNA EDITING PROTEIN"/>
    <property type="match status" value="1"/>
</dbReference>
<dbReference type="GO" id="GO:0002196">
    <property type="term" value="F:Ser-tRNA(Ala) deacylase activity"/>
    <property type="evidence" value="ECO:0007669"/>
    <property type="project" value="TreeGrafter"/>
</dbReference>
<evidence type="ECO:0000313" key="7">
    <source>
        <dbReference type="Proteomes" id="UP000191024"/>
    </source>
</evidence>
<dbReference type="GO" id="GO:0046872">
    <property type="term" value="F:metal ion binding"/>
    <property type="evidence" value="ECO:0007669"/>
    <property type="project" value="UniProtKB-KW"/>
</dbReference>
<dbReference type="SUPFAM" id="SSF50447">
    <property type="entry name" value="Translation proteins"/>
    <property type="match status" value="1"/>
</dbReference>
<name>A0A1G4KDV0_9SACH</name>
<sequence length="448" mass="49667">MAATATLVGALACQRNSFLAEGFETTVLKCEKTKEDKIFEVQLQDTILFPEGGGQPSDLGELVVDSNDRKVSVFGVERRGLQAIHRVNEFVEPGTSVKVTVDWQRRFDFMQQHTGQHLVSAILDQWELPTLSWCMGGVPTYKNPTPGPTELFNYIEIGRKLTADEISKLSHICHEHITVNPQKVTVVENQKDDEACENDQADINMSKIPDDYDVAKGVVRTIHIGDMDANPCCGTHLTSTAQIGSIFISPNQGAVRGTNSRIYFMCGYRVLKYTTFANALLGQMKSLLSCSEPTIVEKVSYQLESAQKTTKREQYWKKKIATVDASTAFNALKEHGKCYYSQDEFGSLDYLTLVHKEIESKITHSKLRDYVAVISGREKATNSGALIVVSDSADKIASVTSKLQEICPTLKGGGGKKGGKWQGKVVSFKGQIWENLNDYLSENFKKVA</sequence>
<evidence type="ECO:0000256" key="4">
    <source>
        <dbReference type="ARBA" id="ARBA00022833"/>
    </source>
</evidence>
<dbReference type="OrthoDB" id="288942at2759"/>
<dbReference type="AlphaFoldDB" id="A0A1G4KDV0"/>
<dbReference type="InterPro" id="IPR051335">
    <property type="entry name" value="Alanyl-tRNA_Editing_Enzymes"/>
</dbReference>
<accession>A0A1G4KDV0</accession>
<dbReference type="SMART" id="SM00863">
    <property type="entry name" value="tRNA_SAD"/>
    <property type="match status" value="1"/>
</dbReference>
<dbReference type="Proteomes" id="UP000191024">
    <property type="component" value="Chromosome H"/>
</dbReference>
<dbReference type="Gene3D" id="3.30.980.10">
    <property type="entry name" value="Threonyl-trna Synthetase, Chain A, domain 2"/>
    <property type="match status" value="1"/>
</dbReference>